<keyword evidence="5" id="KW-1185">Reference proteome</keyword>
<organism evidence="4 5">
    <name type="scientific">Cryobacterium levicorallinum</name>
    <dbReference type="NCBI Taxonomy" id="995038"/>
    <lineage>
        <taxon>Bacteria</taxon>
        <taxon>Bacillati</taxon>
        <taxon>Actinomycetota</taxon>
        <taxon>Actinomycetes</taxon>
        <taxon>Micrococcales</taxon>
        <taxon>Microbacteriaceae</taxon>
        <taxon>Cryobacterium</taxon>
    </lineage>
</organism>
<evidence type="ECO:0000256" key="1">
    <source>
        <dbReference type="SAM" id="MobiDB-lite"/>
    </source>
</evidence>
<sequence length="299" mass="30867">MVRFKFLLAFGVISLVALGSSSISASYASETTCSSSDIKNDTCPPELVSGGLNNGHGVDVFAEGSATSDGTGKATGSGGGAAGSQVRPAMCVSHKSTTEPSQWVPCNTGGLSDIVERHPQLLPTIAAPPAACPLCSAETIIHISDLQNFPAPIAPTGMEPNGWAIVGLAANFWTGASTHISEGHLLGQPAQVMFTPIGYHWNFGDGNTATSPTGGASWEALGLPEFTTTDTSHKYTAQGTYSIVLTIKYQADYSFGDQGWRPVDGTITMPSAPFTVMAANESTVLVAEDCLTNPHGPGC</sequence>
<feature type="region of interest" description="Disordered" evidence="1">
    <location>
        <begin position="60"/>
        <end position="85"/>
    </location>
</feature>
<dbReference type="Gene3D" id="2.60.40.10">
    <property type="entry name" value="Immunoglobulins"/>
    <property type="match status" value="1"/>
</dbReference>
<dbReference type="Proteomes" id="UP000199681">
    <property type="component" value="Unassembled WGS sequence"/>
</dbReference>
<dbReference type="PROSITE" id="PS50093">
    <property type="entry name" value="PKD"/>
    <property type="match status" value="1"/>
</dbReference>
<feature type="compositionally biased region" description="Gly residues" evidence="1">
    <location>
        <begin position="73"/>
        <end position="82"/>
    </location>
</feature>
<feature type="domain" description="PKD" evidence="3">
    <location>
        <begin position="195"/>
        <end position="247"/>
    </location>
</feature>
<dbReference type="InterPro" id="IPR035986">
    <property type="entry name" value="PKD_dom_sf"/>
</dbReference>
<protein>
    <recommendedName>
        <fullName evidence="3">PKD domain-containing protein</fullName>
    </recommendedName>
</protein>
<comment type="caution">
    <text evidence="4">The sequence shown here is derived from an EMBL/GenBank/DDBJ whole genome shotgun (WGS) entry which is preliminary data.</text>
</comment>
<dbReference type="InterPro" id="IPR013783">
    <property type="entry name" value="Ig-like_fold"/>
</dbReference>
<evidence type="ECO:0000256" key="2">
    <source>
        <dbReference type="SAM" id="SignalP"/>
    </source>
</evidence>
<dbReference type="SUPFAM" id="SSF49299">
    <property type="entry name" value="PKD domain"/>
    <property type="match status" value="1"/>
</dbReference>
<dbReference type="CDD" id="cd00146">
    <property type="entry name" value="PKD"/>
    <property type="match status" value="1"/>
</dbReference>
<name>A0ABY1EEP6_9MICO</name>
<gene>
    <name evidence="4" type="ORF">SAMN05216274_10976</name>
</gene>
<reference evidence="4 5" key="1">
    <citation type="submission" date="2016-10" db="EMBL/GenBank/DDBJ databases">
        <authorList>
            <person name="Varghese N."/>
            <person name="Submissions S."/>
        </authorList>
    </citation>
    <scope>NUCLEOTIDE SEQUENCE [LARGE SCALE GENOMIC DNA]</scope>
    <source>
        <strain evidence="4 5">GMCC 1.11211</strain>
    </source>
</reference>
<feature type="signal peptide" evidence="2">
    <location>
        <begin position="1"/>
        <end position="28"/>
    </location>
</feature>
<accession>A0ABY1EEP6</accession>
<dbReference type="InterPro" id="IPR000601">
    <property type="entry name" value="PKD_dom"/>
</dbReference>
<dbReference type="EMBL" id="FOPW01000009">
    <property type="protein sequence ID" value="SFH60796.1"/>
    <property type="molecule type" value="Genomic_DNA"/>
</dbReference>
<evidence type="ECO:0000259" key="3">
    <source>
        <dbReference type="PROSITE" id="PS50093"/>
    </source>
</evidence>
<proteinExistence type="predicted"/>
<evidence type="ECO:0000313" key="4">
    <source>
        <dbReference type="EMBL" id="SFH60796.1"/>
    </source>
</evidence>
<evidence type="ECO:0000313" key="5">
    <source>
        <dbReference type="Proteomes" id="UP000199681"/>
    </source>
</evidence>
<keyword evidence="2" id="KW-0732">Signal</keyword>
<feature type="chain" id="PRO_5047428524" description="PKD domain-containing protein" evidence="2">
    <location>
        <begin position="29"/>
        <end position="299"/>
    </location>
</feature>